<dbReference type="CDD" id="cd00082">
    <property type="entry name" value="HisKA"/>
    <property type="match status" value="1"/>
</dbReference>
<keyword evidence="3" id="KW-0597">Phosphoprotein</keyword>
<dbReference type="OrthoDB" id="9789238at2"/>
<dbReference type="SUPFAM" id="SSF55874">
    <property type="entry name" value="ATPase domain of HSP90 chaperone/DNA topoisomerase II/histidine kinase"/>
    <property type="match status" value="1"/>
</dbReference>
<dbReference type="Pfam" id="PF00512">
    <property type="entry name" value="HisKA"/>
    <property type="match status" value="1"/>
</dbReference>
<evidence type="ECO:0000256" key="2">
    <source>
        <dbReference type="ARBA" id="ARBA00012438"/>
    </source>
</evidence>
<dbReference type="GO" id="GO:0005524">
    <property type="term" value="F:ATP binding"/>
    <property type="evidence" value="ECO:0007669"/>
    <property type="project" value="UniProtKB-KW"/>
</dbReference>
<dbReference type="SUPFAM" id="SSF55785">
    <property type="entry name" value="PYP-like sensor domain (PAS domain)"/>
    <property type="match status" value="1"/>
</dbReference>
<dbReference type="PRINTS" id="PR00344">
    <property type="entry name" value="BCTRLSENSOR"/>
</dbReference>
<dbReference type="InterPro" id="IPR036097">
    <property type="entry name" value="HisK_dim/P_sf"/>
</dbReference>
<dbReference type="KEGG" id="ajp:AMJAP_0794"/>
<dbReference type="InterPro" id="IPR036890">
    <property type="entry name" value="HATPase_C_sf"/>
</dbReference>
<sequence length="353" mass="39526">MITPELHKHILDNLTTATVLVNGQLELVYMNPSAEMLLEASARRLQQLPFHDWFMVDDDQNALTGALENGHPFTKREAKLVTLAGREITIDYSVNPMPQKYGRLVLIELTPRDRLIRISREEELMSNHQTVTSLVRGLAHEIKNPLGGLRGAAQLLERELPDIALHDYTRVIIEEADRLRNLVDRLLGPHKMPRLEEVNIHSILEHVSSLVSAEAGGQINMQRDYDPSLPEFMGDREQLIQAVLNIIRNSMQAMQEAGTAQPQIQLRTRVVRNLTLGSEMHRLVCCVEVSDNGPGIPEDILQKIFYPMVSGRATGTGLGLSIAQSVLAQHRGLIECDSVPGKTCFQLLIPLEN</sequence>
<evidence type="ECO:0000313" key="10">
    <source>
        <dbReference type="EMBL" id="BBB25393.1"/>
    </source>
</evidence>
<dbReference type="GO" id="GO:0006355">
    <property type="term" value="P:regulation of DNA-templated transcription"/>
    <property type="evidence" value="ECO:0007669"/>
    <property type="project" value="InterPro"/>
</dbReference>
<comment type="catalytic activity">
    <reaction evidence="1">
        <text>ATP + protein L-histidine = ADP + protein N-phospho-L-histidine.</text>
        <dbReference type="EC" id="2.7.13.3"/>
    </reaction>
</comment>
<dbReference type="EMBL" id="AP014545">
    <property type="protein sequence ID" value="BBB25393.1"/>
    <property type="molecule type" value="Genomic_DNA"/>
</dbReference>
<dbReference type="InterPro" id="IPR005467">
    <property type="entry name" value="His_kinase_dom"/>
</dbReference>
<feature type="domain" description="Histidine kinase" evidence="9">
    <location>
        <begin position="137"/>
        <end position="353"/>
    </location>
</feature>
<dbReference type="Pfam" id="PF02518">
    <property type="entry name" value="HATPase_c"/>
    <property type="match status" value="1"/>
</dbReference>
<dbReference type="SUPFAM" id="SSF47384">
    <property type="entry name" value="Homodimeric domain of signal transducing histidine kinase"/>
    <property type="match status" value="1"/>
</dbReference>
<dbReference type="InterPro" id="IPR003594">
    <property type="entry name" value="HATPase_dom"/>
</dbReference>
<evidence type="ECO:0000256" key="6">
    <source>
        <dbReference type="ARBA" id="ARBA00022777"/>
    </source>
</evidence>
<dbReference type="RefSeq" id="WP_019622513.1">
    <property type="nucleotide sequence ID" value="NZ_AP014545.1"/>
</dbReference>
<dbReference type="EC" id="2.7.13.3" evidence="2"/>
<organism evidence="10 11">
    <name type="scientific">Amphritea japonica ATCC BAA-1530</name>
    <dbReference type="NCBI Taxonomy" id="1278309"/>
    <lineage>
        <taxon>Bacteria</taxon>
        <taxon>Pseudomonadati</taxon>
        <taxon>Pseudomonadota</taxon>
        <taxon>Gammaproteobacteria</taxon>
        <taxon>Oceanospirillales</taxon>
        <taxon>Oceanospirillaceae</taxon>
        <taxon>Amphritea</taxon>
    </lineage>
</organism>
<keyword evidence="5" id="KW-0547">Nucleotide-binding</keyword>
<dbReference type="InterPro" id="IPR003661">
    <property type="entry name" value="HisK_dim/P_dom"/>
</dbReference>
<proteinExistence type="predicted"/>
<evidence type="ECO:0000256" key="3">
    <source>
        <dbReference type="ARBA" id="ARBA00022553"/>
    </source>
</evidence>
<keyword evidence="7" id="KW-0067">ATP-binding</keyword>
<dbReference type="InterPro" id="IPR035965">
    <property type="entry name" value="PAS-like_dom_sf"/>
</dbReference>
<dbReference type="Gene3D" id="1.10.287.130">
    <property type="match status" value="1"/>
</dbReference>
<evidence type="ECO:0000313" key="11">
    <source>
        <dbReference type="Proteomes" id="UP000595663"/>
    </source>
</evidence>
<dbReference type="InterPro" id="IPR013767">
    <property type="entry name" value="PAS_fold"/>
</dbReference>
<dbReference type="PANTHER" id="PTHR43065:SF16">
    <property type="entry name" value="SENSORY HISTIDINE KINASE_PHOSPHATASE NTRB"/>
    <property type="match status" value="1"/>
</dbReference>
<keyword evidence="8" id="KW-0902">Two-component regulatory system</keyword>
<evidence type="ECO:0000256" key="5">
    <source>
        <dbReference type="ARBA" id="ARBA00022741"/>
    </source>
</evidence>
<evidence type="ECO:0000259" key="9">
    <source>
        <dbReference type="PROSITE" id="PS50109"/>
    </source>
</evidence>
<dbReference type="PANTHER" id="PTHR43065">
    <property type="entry name" value="SENSOR HISTIDINE KINASE"/>
    <property type="match status" value="1"/>
</dbReference>
<reference evidence="10 11" key="1">
    <citation type="journal article" date="2008" name="Int. J. Syst. Evol. Microbiol.">
        <title>Amphritea japonica sp. nov. and Amphritea balenae sp. nov., isolated from the sediment adjacent to sperm whale carcasses off Kagoshima, Japan.</title>
        <authorList>
            <person name="Miyazaki M."/>
            <person name="Nogi Y."/>
            <person name="Fujiwara Y."/>
            <person name="Kawato M."/>
            <person name="Nagahama T."/>
            <person name="Kubokawa K."/>
            <person name="Horikoshi K."/>
        </authorList>
    </citation>
    <scope>NUCLEOTIDE SEQUENCE [LARGE SCALE GENOMIC DNA]</scope>
    <source>
        <strain evidence="10 11">ATCC BAA-1530</strain>
    </source>
</reference>
<dbReference type="Proteomes" id="UP000595663">
    <property type="component" value="Chromosome"/>
</dbReference>
<evidence type="ECO:0000256" key="7">
    <source>
        <dbReference type="ARBA" id="ARBA00022840"/>
    </source>
</evidence>
<dbReference type="NCBIfam" id="NF008293">
    <property type="entry name" value="PRK11073.1"/>
    <property type="match status" value="1"/>
</dbReference>
<protein>
    <recommendedName>
        <fullName evidence="2">histidine kinase</fullName>
        <ecNumber evidence="2">2.7.13.3</ecNumber>
    </recommendedName>
</protein>
<dbReference type="SMART" id="SM00387">
    <property type="entry name" value="HATPase_c"/>
    <property type="match status" value="1"/>
</dbReference>
<dbReference type="Gene3D" id="3.30.450.20">
    <property type="entry name" value="PAS domain"/>
    <property type="match status" value="1"/>
</dbReference>
<dbReference type="InterPro" id="IPR004358">
    <property type="entry name" value="Sig_transdc_His_kin-like_C"/>
</dbReference>
<dbReference type="SMART" id="SM00388">
    <property type="entry name" value="HisKA"/>
    <property type="match status" value="1"/>
</dbReference>
<dbReference type="AlphaFoldDB" id="A0A7R6PKY1"/>
<gene>
    <name evidence="10" type="primary">glnL</name>
    <name evidence="10" type="ORF">AMJAP_0794</name>
</gene>
<keyword evidence="11" id="KW-1185">Reference proteome</keyword>
<name>A0A7R6PKY1_9GAMM</name>
<evidence type="ECO:0000256" key="4">
    <source>
        <dbReference type="ARBA" id="ARBA00022679"/>
    </source>
</evidence>
<dbReference type="Gene3D" id="3.30.565.10">
    <property type="entry name" value="Histidine kinase-like ATPase, C-terminal domain"/>
    <property type="match status" value="1"/>
</dbReference>
<evidence type="ECO:0000256" key="8">
    <source>
        <dbReference type="ARBA" id="ARBA00023012"/>
    </source>
</evidence>
<dbReference type="GO" id="GO:0000155">
    <property type="term" value="F:phosphorelay sensor kinase activity"/>
    <property type="evidence" value="ECO:0007669"/>
    <property type="project" value="InterPro"/>
</dbReference>
<keyword evidence="6 10" id="KW-0418">Kinase</keyword>
<accession>A0A7R6PKY1</accession>
<keyword evidence="4 10" id="KW-0808">Transferase</keyword>
<dbReference type="PROSITE" id="PS50109">
    <property type="entry name" value="HIS_KIN"/>
    <property type="match status" value="1"/>
</dbReference>
<evidence type="ECO:0000256" key="1">
    <source>
        <dbReference type="ARBA" id="ARBA00000085"/>
    </source>
</evidence>
<dbReference type="Pfam" id="PF00989">
    <property type="entry name" value="PAS"/>
    <property type="match status" value="1"/>
</dbReference>